<dbReference type="Proteomes" id="UP000179219">
    <property type="component" value="Unassembled WGS sequence"/>
</dbReference>
<comment type="caution">
    <text evidence="2">The sequence shown here is derived from an EMBL/GenBank/DDBJ whole genome shotgun (WGS) entry which is preliminary data.</text>
</comment>
<proteinExistence type="predicted"/>
<evidence type="ECO:0000313" key="3">
    <source>
        <dbReference type="Proteomes" id="UP000179219"/>
    </source>
</evidence>
<protein>
    <submittedName>
        <fullName evidence="2">Uncharacterized protein</fullName>
    </submittedName>
</protein>
<feature type="region of interest" description="Disordered" evidence="1">
    <location>
        <begin position="1"/>
        <end position="28"/>
    </location>
</feature>
<organism evidence="2 3">
    <name type="scientific">Candidatus Woesebacteria bacterium RBG_13_34_9</name>
    <dbReference type="NCBI Taxonomy" id="1802477"/>
    <lineage>
        <taxon>Bacteria</taxon>
        <taxon>Candidatus Woeseibacteriota</taxon>
    </lineage>
</organism>
<gene>
    <name evidence="2" type="ORF">A2159_02325</name>
</gene>
<accession>A0A1F7X1D6</accession>
<reference evidence="2 3" key="1">
    <citation type="journal article" date="2016" name="Nat. Commun.">
        <title>Thousands of microbial genomes shed light on interconnected biogeochemical processes in an aquifer system.</title>
        <authorList>
            <person name="Anantharaman K."/>
            <person name="Brown C.T."/>
            <person name="Hug L.A."/>
            <person name="Sharon I."/>
            <person name="Castelle C.J."/>
            <person name="Probst A.J."/>
            <person name="Thomas B.C."/>
            <person name="Singh A."/>
            <person name="Wilkins M.J."/>
            <person name="Karaoz U."/>
            <person name="Brodie E.L."/>
            <person name="Williams K.H."/>
            <person name="Hubbard S.S."/>
            <person name="Banfield J.F."/>
        </authorList>
    </citation>
    <scope>NUCLEOTIDE SEQUENCE [LARGE SCALE GENOMIC DNA]</scope>
</reference>
<name>A0A1F7X1D6_9BACT</name>
<sequence length="68" mass="7643">MQRHEFTPQELDGPKGPTGYPLTEPPRGEQIPYVHQGGGEGAVARFKSLLRHKRHLRHLQEVGHTGSH</sequence>
<dbReference type="EMBL" id="MGFP01000037">
    <property type="protein sequence ID" value="OGM08914.1"/>
    <property type="molecule type" value="Genomic_DNA"/>
</dbReference>
<evidence type="ECO:0000313" key="2">
    <source>
        <dbReference type="EMBL" id="OGM08914.1"/>
    </source>
</evidence>
<dbReference type="AlphaFoldDB" id="A0A1F7X1D6"/>
<evidence type="ECO:0000256" key="1">
    <source>
        <dbReference type="SAM" id="MobiDB-lite"/>
    </source>
</evidence>